<sequence>MTAASIAIASEHVAWSMATKYNKKNEGEKLSYSPGEHQSIKLLLLQIGSKNSPCYLLSS</sequence>
<evidence type="ECO:0000313" key="1">
    <source>
        <dbReference type="Proteomes" id="UP000887565"/>
    </source>
</evidence>
<organism evidence="1 2">
    <name type="scientific">Romanomermis culicivorax</name>
    <name type="common">Nematode worm</name>
    <dbReference type="NCBI Taxonomy" id="13658"/>
    <lineage>
        <taxon>Eukaryota</taxon>
        <taxon>Metazoa</taxon>
        <taxon>Ecdysozoa</taxon>
        <taxon>Nematoda</taxon>
        <taxon>Enoplea</taxon>
        <taxon>Dorylaimia</taxon>
        <taxon>Mermithida</taxon>
        <taxon>Mermithoidea</taxon>
        <taxon>Mermithidae</taxon>
        <taxon>Romanomermis</taxon>
    </lineage>
</organism>
<dbReference type="WBParaSite" id="nRc.2.0.1.t24233-RA">
    <property type="protein sequence ID" value="nRc.2.0.1.t24233-RA"/>
    <property type="gene ID" value="nRc.2.0.1.g24233"/>
</dbReference>
<keyword evidence="1" id="KW-1185">Reference proteome</keyword>
<accession>A0A915JCK0</accession>
<proteinExistence type="predicted"/>
<dbReference type="Proteomes" id="UP000887565">
    <property type="component" value="Unplaced"/>
</dbReference>
<evidence type="ECO:0000313" key="2">
    <source>
        <dbReference type="WBParaSite" id="nRc.2.0.1.t24233-RA"/>
    </source>
</evidence>
<dbReference type="AlphaFoldDB" id="A0A915JCK0"/>
<protein>
    <submittedName>
        <fullName evidence="2">Uncharacterized protein</fullName>
    </submittedName>
</protein>
<reference evidence="2" key="1">
    <citation type="submission" date="2022-11" db="UniProtKB">
        <authorList>
            <consortium name="WormBaseParasite"/>
        </authorList>
    </citation>
    <scope>IDENTIFICATION</scope>
</reference>
<name>A0A915JCK0_ROMCU</name>